<evidence type="ECO:0000313" key="16">
    <source>
        <dbReference type="WBParaSite" id="PSU_v2.g3439.t1"/>
    </source>
</evidence>
<dbReference type="Gene3D" id="3.50.50.60">
    <property type="entry name" value="FAD/NAD(P)-binding domain"/>
    <property type="match status" value="2"/>
</dbReference>
<evidence type="ECO:0000256" key="3">
    <source>
        <dbReference type="ARBA" id="ARBA00012610"/>
    </source>
</evidence>
<evidence type="ECO:0000256" key="5">
    <source>
        <dbReference type="ARBA" id="ARBA00022827"/>
    </source>
</evidence>
<sequence>MPPTGGAEKRCAATPHDAALQVSKLAAESVICLVIPENTRIDAEILSILEPISKDEKIECAQVDEQTAKDLLKNVGFTTLPLIYLRGDCVGGIQELKKLHESKLVESFLKKHDYDLIVIGGGSGGLAAAKEAARLGKKVACLDYVKPSPVGTTWGLGGTCVNVGCIPKKLMHQAALLGESINDAKRFGWQIPEGQIKHSWTKMKDAIQDYIGSLNWGYRVQLREKSVTYLNSYATFTGSHEISATNKKGKVEKLTADKFLVAVGLRPRYPEIPGAKECCISSDDIFSLPYNPGKTLCIGASYVSLECAGFLHGVGNDVSVMVRSIVLRGFDQDMAERIRKHMIEKGIKFLNGVPTKFEQLKERTESEPGRVRVHYQIANEKGATEIVTEEYDTVLLAIGRDAKTEDLGLEKIGVNLSKSGKILGRREQSRSLPYVYAVGDVLDGCPELTPVAIHAGKALMRRIFTGNMEITEYDQVPTTVFTPLEYGSCGISEDDAITKFGKENIVVYHNVFYPLEYVVPERIDKDHTYLKLICTKEGERVIGFHILTPNAGEVTQGFAISLKFNATKTDFDRLIGIHPTVAENFTTLTIVKKEDQELKASGC</sequence>
<dbReference type="AlphaFoldDB" id="A0A914YTW9"/>
<keyword evidence="15" id="KW-1185">Reference proteome</keyword>
<comment type="cofactor">
    <cofactor evidence="1">
        <name>FAD</name>
        <dbReference type="ChEBI" id="CHEBI:57692"/>
    </cofactor>
</comment>
<dbReference type="InterPro" id="IPR016156">
    <property type="entry name" value="FAD/NAD-linked_Rdtase_dimer_sf"/>
</dbReference>
<evidence type="ECO:0000256" key="10">
    <source>
        <dbReference type="ARBA" id="ARBA00023284"/>
    </source>
</evidence>
<dbReference type="GO" id="GO:0004791">
    <property type="term" value="F:thioredoxin-disulfide reductase (NADPH) activity"/>
    <property type="evidence" value="ECO:0007669"/>
    <property type="project" value="UniProtKB-EC"/>
</dbReference>
<protein>
    <recommendedName>
        <fullName evidence="3">thioredoxin-disulfide reductase (NADPH)</fullName>
        <ecNumber evidence="3">1.8.1.9</ecNumber>
    </recommendedName>
</protein>
<dbReference type="SUPFAM" id="SSF52833">
    <property type="entry name" value="Thioredoxin-like"/>
    <property type="match status" value="1"/>
</dbReference>
<dbReference type="WBParaSite" id="PSU_v2.g3439.t1">
    <property type="protein sequence ID" value="PSU_v2.g3439.t1"/>
    <property type="gene ID" value="PSU_v2.g3439"/>
</dbReference>
<evidence type="ECO:0000313" key="15">
    <source>
        <dbReference type="Proteomes" id="UP000887577"/>
    </source>
</evidence>
<dbReference type="GO" id="GO:0045454">
    <property type="term" value="P:cell redox homeostasis"/>
    <property type="evidence" value="ECO:0007669"/>
    <property type="project" value="InterPro"/>
</dbReference>
<dbReference type="NCBIfam" id="TIGR01438">
    <property type="entry name" value="TGR"/>
    <property type="match status" value="1"/>
</dbReference>
<dbReference type="GO" id="GO:0004362">
    <property type="term" value="F:glutathione-disulfide reductase (NADPH) activity"/>
    <property type="evidence" value="ECO:0007669"/>
    <property type="project" value="TreeGrafter"/>
</dbReference>
<keyword evidence="6" id="KW-0521">NADP</keyword>
<name>A0A914YTW9_9BILA</name>
<accession>A0A914YTW9</accession>
<dbReference type="SUPFAM" id="SSF55424">
    <property type="entry name" value="FAD/NAD-linked reductases, dimerisation (C-terminal) domain"/>
    <property type="match status" value="1"/>
</dbReference>
<dbReference type="FunFam" id="3.30.390.30:FF:000004">
    <property type="entry name" value="Thioredoxin reductase 1, cytoplasmic"/>
    <property type="match status" value="1"/>
</dbReference>
<evidence type="ECO:0000256" key="1">
    <source>
        <dbReference type="ARBA" id="ARBA00001974"/>
    </source>
</evidence>
<comment type="catalytic activity">
    <reaction evidence="11">
        <text>[thioredoxin]-dithiol + NADP(+) = [thioredoxin]-disulfide + NADPH + H(+)</text>
        <dbReference type="Rhea" id="RHEA:20345"/>
        <dbReference type="Rhea" id="RHEA-COMP:10698"/>
        <dbReference type="Rhea" id="RHEA-COMP:10700"/>
        <dbReference type="ChEBI" id="CHEBI:15378"/>
        <dbReference type="ChEBI" id="CHEBI:29950"/>
        <dbReference type="ChEBI" id="CHEBI:50058"/>
        <dbReference type="ChEBI" id="CHEBI:57783"/>
        <dbReference type="ChEBI" id="CHEBI:58349"/>
        <dbReference type="EC" id="1.8.1.9"/>
    </reaction>
</comment>
<reference evidence="16" key="1">
    <citation type="submission" date="2022-11" db="UniProtKB">
        <authorList>
            <consortium name="WormBaseParasite"/>
        </authorList>
    </citation>
    <scope>IDENTIFICATION</scope>
</reference>
<dbReference type="InterPro" id="IPR046952">
    <property type="entry name" value="GSHR/TRXR-like"/>
</dbReference>
<dbReference type="PROSITE" id="PS00076">
    <property type="entry name" value="PYRIDINE_REDOX_1"/>
    <property type="match status" value="1"/>
</dbReference>
<dbReference type="GO" id="GO:0034599">
    <property type="term" value="P:cellular response to oxidative stress"/>
    <property type="evidence" value="ECO:0007669"/>
    <property type="project" value="TreeGrafter"/>
</dbReference>
<dbReference type="PANTHER" id="PTHR42737:SF8">
    <property type="entry name" value="THIOREDOXIN-DISULFIDE REDUCTASE"/>
    <property type="match status" value="1"/>
</dbReference>
<dbReference type="InterPro" id="IPR004099">
    <property type="entry name" value="Pyr_nucl-diS_OxRdtase_dimer"/>
</dbReference>
<keyword evidence="5 12" id="KW-0274">FAD</keyword>
<keyword evidence="10 12" id="KW-0676">Redox-active center</keyword>
<feature type="domain" description="Pyridine nucleotide-disulphide oxidoreductase dimerisation" evidence="13">
    <location>
        <begin position="476"/>
        <end position="587"/>
    </location>
</feature>
<dbReference type="PRINTS" id="PR00411">
    <property type="entry name" value="PNDRDTASEI"/>
</dbReference>
<dbReference type="InterPro" id="IPR023753">
    <property type="entry name" value="FAD/NAD-binding_dom"/>
</dbReference>
<dbReference type="Gene3D" id="3.40.30.10">
    <property type="entry name" value="Glutaredoxin"/>
    <property type="match status" value="1"/>
</dbReference>
<feature type="domain" description="FAD/NAD(P)-binding" evidence="14">
    <location>
        <begin position="114"/>
        <end position="456"/>
    </location>
</feature>
<evidence type="ECO:0000259" key="13">
    <source>
        <dbReference type="Pfam" id="PF02852"/>
    </source>
</evidence>
<dbReference type="InterPro" id="IPR012999">
    <property type="entry name" value="Pyr_OxRdtase_I_AS"/>
</dbReference>
<evidence type="ECO:0000256" key="4">
    <source>
        <dbReference type="ARBA" id="ARBA00022630"/>
    </source>
</evidence>
<dbReference type="GO" id="GO:0005829">
    <property type="term" value="C:cytosol"/>
    <property type="evidence" value="ECO:0007669"/>
    <property type="project" value="TreeGrafter"/>
</dbReference>
<dbReference type="GO" id="GO:0006749">
    <property type="term" value="P:glutathione metabolic process"/>
    <property type="evidence" value="ECO:0007669"/>
    <property type="project" value="TreeGrafter"/>
</dbReference>
<evidence type="ECO:0000256" key="9">
    <source>
        <dbReference type="ARBA" id="ARBA00023157"/>
    </source>
</evidence>
<organism evidence="15 16">
    <name type="scientific">Panagrolaimus superbus</name>
    <dbReference type="NCBI Taxonomy" id="310955"/>
    <lineage>
        <taxon>Eukaryota</taxon>
        <taxon>Metazoa</taxon>
        <taxon>Ecdysozoa</taxon>
        <taxon>Nematoda</taxon>
        <taxon>Chromadorea</taxon>
        <taxon>Rhabditida</taxon>
        <taxon>Tylenchina</taxon>
        <taxon>Panagrolaimomorpha</taxon>
        <taxon>Panagrolaimoidea</taxon>
        <taxon>Panagrolaimidae</taxon>
        <taxon>Panagrolaimus</taxon>
    </lineage>
</organism>
<dbReference type="PRINTS" id="PR00368">
    <property type="entry name" value="FADPNR"/>
</dbReference>
<dbReference type="InterPro" id="IPR036188">
    <property type="entry name" value="FAD/NAD-bd_sf"/>
</dbReference>
<keyword evidence="4 12" id="KW-0285">Flavoprotein</keyword>
<dbReference type="GO" id="GO:0050660">
    <property type="term" value="F:flavin adenine dinucleotide binding"/>
    <property type="evidence" value="ECO:0007669"/>
    <property type="project" value="InterPro"/>
</dbReference>
<evidence type="ECO:0000256" key="11">
    <source>
        <dbReference type="ARBA" id="ARBA00048132"/>
    </source>
</evidence>
<keyword evidence="8 12" id="KW-0560">Oxidoreductase</keyword>
<evidence type="ECO:0000256" key="12">
    <source>
        <dbReference type="RuleBase" id="RU003691"/>
    </source>
</evidence>
<dbReference type="InterPro" id="IPR036249">
    <property type="entry name" value="Thioredoxin-like_sf"/>
</dbReference>
<keyword evidence="9" id="KW-1015">Disulfide bond</keyword>
<evidence type="ECO:0000256" key="6">
    <source>
        <dbReference type="ARBA" id="ARBA00022857"/>
    </source>
</evidence>
<dbReference type="Proteomes" id="UP000887577">
    <property type="component" value="Unplaced"/>
</dbReference>
<dbReference type="Pfam" id="PF07992">
    <property type="entry name" value="Pyr_redox_2"/>
    <property type="match status" value="1"/>
</dbReference>
<dbReference type="InterPro" id="IPR006338">
    <property type="entry name" value="Thioredoxin/glutathione_Rdtase"/>
</dbReference>
<keyword evidence="7" id="KW-0712">Selenocysteine</keyword>
<dbReference type="PANTHER" id="PTHR42737">
    <property type="entry name" value="GLUTATHIONE REDUCTASE"/>
    <property type="match status" value="1"/>
</dbReference>
<proteinExistence type="inferred from homology"/>
<dbReference type="Gene3D" id="3.30.390.30">
    <property type="match status" value="1"/>
</dbReference>
<evidence type="ECO:0000256" key="7">
    <source>
        <dbReference type="ARBA" id="ARBA00022933"/>
    </source>
</evidence>
<evidence type="ECO:0000259" key="14">
    <source>
        <dbReference type="Pfam" id="PF07992"/>
    </source>
</evidence>
<dbReference type="Pfam" id="PF02852">
    <property type="entry name" value="Pyr_redox_dim"/>
    <property type="match status" value="1"/>
</dbReference>
<dbReference type="EC" id="1.8.1.9" evidence="3"/>
<comment type="similarity">
    <text evidence="2 12">Belongs to the class-I pyridine nucleotide-disulfide oxidoreductase family.</text>
</comment>
<dbReference type="GO" id="GO:0005739">
    <property type="term" value="C:mitochondrion"/>
    <property type="evidence" value="ECO:0007669"/>
    <property type="project" value="TreeGrafter"/>
</dbReference>
<evidence type="ECO:0000256" key="2">
    <source>
        <dbReference type="ARBA" id="ARBA00007532"/>
    </source>
</evidence>
<dbReference type="FunFam" id="3.50.50.60:FF:000190">
    <property type="entry name" value="Thioredoxin reductase"/>
    <property type="match status" value="1"/>
</dbReference>
<dbReference type="SUPFAM" id="SSF51905">
    <property type="entry name" value="FAD/NAD(P)-binding domain"/>
    <property type="match status" value="1"/>
</dbReference>
<evidence type="ECO:0000256" key="8">
    <source>
        <dbReference type="ARBA" id="ARBA00023002"/>
    </source>
</evidence>